<name>A0A6J6R5P4_9ZZZZ</name>
<reference evidence="1" key="1">
    <citation type="submission" date="2020-05" db="EMBL/GenBank/DDBJ databases">
        <authorList>
            <person name="Chiriac C."/>
            <person name="Salcher M."/>
            <person name="Ghai R."/>
            <person name="Kavagutti S V."/>
        </authorList>
    </citation>
    <scope>NUCLEOTIDE SEQUENCE</scope>
</reference>
<dbReference type="AlphaFoldDB" id="A0A6J6R5P4"/>
<dbReference type="EMBL" id="CAEZYC010000112">
    <property type="protein sequence ID" value="CAB4719270.1"/>
    <property type="molecule type" value="Genomic_DNA"/>
</dbReference>
<proteinExistence type="predicted"/>
<accession>A0A6J6R5P4</accession>
<protein>
    <submittedName>
        <fullName evidence="1">Unannotated protein</fullName>
    </submittedName>
</protein>
<sequence length="221" mass="25230">MKKNSFIVTLHEVSTMNKADKSFLDEKLTAHIVVRIKSDEGRTIHSHLDILNKNKSVIFAKIGKGISVPFLNQLKNQINKKVPTYLFLAVYEGWNKPFGFVRCNLVDVNQSINDKELKLVPSYLHPSRKSINTWFKIDSLNKLDRKEIKRICILTSGREISSSLRGTTAVFRVVVNGKKPMLETPYPYVQPKARDTLGDFEFDDVEDSNDLDDLSGLFDIN</sequence>
<organism evidence="1">
    <name type="scientific">freshwater metagenome</name>
    <dbReference type="NCBI Taxonomy" id="449393"/>
    <lineage>
        <taxon>unclassified sequences</taxon>
        <taxon>metagenomes</taxon>
        <taxon>ecological metagenomes</taxon>
    </lineage>
</organism>
<evidence type="ECO:0000313" key="1">
    <source>
        <dbReference type="EMBL" id="CAB4719270.1"/>
    </source>
</evidence>
<gene>
    <name evidence="1" type="ORF">UFOPK2648_01339</name>
</gene>